<dbReference type="GO" id="GO:0006353">
    <property type="term" value="P:DNA-templated transcription termination"/>
    <property type="evidence" value="ECO:0007669"/>
    <property type="project" value="UniProtKB-UniRule"/>
</dbReference>
<keyword evidence="3 6" id="KW-0694">RNA-binding</keyword>
<evidence type="ECO:0000256" key="4">
    <source>
        <dbReference type="ARBA" id="ARBA00023015"/>
    </source>
</evidence>
<dbReference type="PANTHER" id="PTHR11078">
    <property type="entry name" value="N UTILIZATION SUBSTANCE PROTEIN B-RELATED"/>
    <property type="match status" value="1"/>
</dbReference>
<dbReference type="RefSeq" id="WP_021924456.1">
    <property type="nucleotide sequence ID" value="NZ_JACOOT010000035.1"/>
</dbReference>
<dbReference type="NCBIfam" id="TIGR01951">
    <property type="entry name" value="nusB"/>
    <property type="match status" value="1"/>
</dbReference>
<keyword evidence="4 6" id="KW-0805">Transcription regulation</keyword>
<evidence type="ECO:0000259" key="8">
    <source>
        <dbReference type="Pfam" id="PF01029"/>
    </source>
</evidence>
<dbReference type="EMBL" id="JACOOT010000035">
    <property type="protein sequence ID" value="MBC5652371.1"/>
    <property type="molecule type" value="Genomic_DNA"/>
</dbReference>
<keyword evidence="2 6" id="KW-0889">Transcription antitermination</keyword>
<comment type="caution">
    <text evidence="9">The sequence shown here is derived from an EMBL/GenBank/DDBJ whole genome shotgun (WGS) entry which is preliminary data.</text>
</comment>
<gene>
    <name evidence="6 9" type="primary">nusB</name>
    <name evidence="9" type="ORF">H8S54_14985</name>
</gene>
<dbReference type="InterPro" id="IPR035926">
    <property type="entry name" value="NusB-like_sf"/>
</dbReference>
<dbReference type="HAMAP" id="MF_00073">
    <property type="entry name" value="NusB"/>
    <property type="match status" value="1"/>
</dbReference>
<evidence type="ECO:0000313" key="10">
    <source>
        <dbReference type="Proteomes" id="UP000652847"/>
    </source>
</evidence>
<evidence type="ECO:0000256" key="2">
    <source>
        <dbReference type="ARBA" id="ARBA00022814"/>
    </source>
</evidence>
<accession>A0A8I0DSB6</accession>
<dbReference type="InterPro" id="IPR011605">
    <property type="entry name" value="NusB_fam"/>
</dbReference>
<comment type="similarity">
    <text evidence="1 6">Belongs to the NusB family.</text>
</comment>
<evidence type="ECO:0000256" key="6">
    <source>
        <dbReference type="HAMAP-Rule" id="MF_00073"/>
    </source>
</evidence>
<dbReference type="AlphaFoldDB" id="A0A8I0DSB6"/>
<dbReference type="InterPro" id="IPR006027">
    <property type="entry name" value="NusB_RsmB_TIM44"/>
</dbReference>
<dbReference type="SUPFAM" id="SSF48013">
    <property type="entry name" value="NusB-like"/>
    <property type="match status" value="1"/>
</dbReference>
<dbReference type="GO" id="GO:0005829">
    <property type="term" value="C:cytosol"/>
    <property type="evidence" value="ECO:0007669"/>
    <property type="project" value="TreeGrafter"/>
</dbReference>
<feature type="region of interest" description="Disordered" evidence="7">
    <location>
        <begin position="138"/>
        <end position="165"/>
    </location>
</feature>
<proteinExistence type="inferred from homology"/>
<keyword evidence="5 6" id="KW-0804">Transcription</keyword>
<name>A0A8I0DSB6_9FIRM</name>
<dbReference type="Proteomes" id="UP000652847">
    <property type="component" value="Unassembled WGS sequence"/>
</dbReference>
<sequence>MRRREQREHIFKLLFMSEFNSQKEMEEQLALYFADIENLEEKDKEYISKKYMNIMNHTDELDAKLNGISMGWKTSRMNRVDLTVLRLAVYELEYEKEEVPVGVAINEAVELAKCFGSEESGAFVNGILGKIANPDKKVAAKKSPAKSQEKSPAKPKSGFKVKDSSKTIVVVNSNVRSKAPENKNE</sequence>
<feature type="domain" description="NusB/RsmB/TIM44" evidence="8">
    <location>
        <begin position="5"/>
        <end position="132"/>
    </location>
</feature>
<evidence type="ECO:0000256" key="5">
    <source>
        <dbReference type="ARBA" id="ARBA00023163"/>
    </source>
</evidence>
<evidence type="ECO:0000256" key="7">
    <source>
        <dbReference type="SAM" id="MobiDB-lite"/>
    </source>
</evidence>
<dbReference type="GO" id="GO:0003723">
    <property type="term" value="F:RNA binding"/>
    <property type="evidence" value="ECO:0007669"/>
    <property type="project" value="UniProtKB-UniRule"/>
</dbReference>
<evidence type="ECO:0000313" key="9">
    <source>
        <dbReference type="EMBL" id="MBC5652371.1"/>
    </source>
</evidence>
<protein>
    <recommendedName>
        <fullName evidence="6">Transcription antitermination protein NusB</fullName>
    </recommendedName>
    <alternativeName>
        <fullName evidence="6">Antitermination factor NusB</fullName>
    </alternativeName>
</protein>
<dbReference type="PANTHER" id="PTHR11078:SF3">
    <property type="entry name" value="ANTITERMINATION NUSB DOMAIN-CONTAINING PROTEIN"/>
    <property type="match status" value="1"/>
</dbReference>
<dbReference type="GO" id="GO:0031564">
    <property type="term" value="P:transcription antitermination"/>
    <property type="evidence" value="ECO:0007669"/>
    <property type="project" value="UniProtKB-KW"/>
</dbReference>
<comment type="function">
    <text evidence="6">Involved in transcription antitermination. Required for transcription of ribosomal RNA (rRNA) genes. Binds specifically to the boxA antiterminator sequence of the ribosomal RNA (rrn) operons.</text>
</comment>
<evidence type="ECO:0000256" key="3">
    <source>
        <dbReference type="ARBA" id="ARBA00022884"/>
    </source>
</evidence>
<dbReference type="Gene3D" id="1.10.940.10">
    <property type="entry name" value="NusB-like"/>
    <property type="match status" value="1"/>
</dbReference>
<keyword evidence="10" id="KW-1185">Reference proteome</keyword>
<dbReference type="Pfam" id="PF01029">
    <property type="entry name" value="NusB"/>
    <property type="match status" value="1"/>
</dbReference>
<organism evidence="9 10">
    <name type="scientific">Blautia segnis</name>
    <dbReference type="NCBI Taxonomy" id="2763030"/>
    <lineage>
        <taxon>Bacteria</taxon>
        <taxon>Bacillati</taxon>
        <taxon>Bacillota</taxon>
        <taxon>Clostridia</taxon>
        <taxon>Lachnospirales</taxon>
        <taxon>Lachnospiraceae</taxon>
        <taxon>Blautia</taxon>
    </lineage>
</organism>
<evidence type="ECO:0000256" key="1">
    <source>
        <dbReference type="ARBA" id="ARBA00005952"/>
    </source>
</evidence>
<reference evidence="9 10" key="1">
    <citation type="submission" date="2020-08" db="EMBL/GenBank/DDBJ databases">
        <title>Genome public.</title>
        <authorList>
            <person name="Liu C."/>
            <person name="Sun Q."/>
        </authorList>
    </citation>
    <scope>NUCLEOTIDE SEQUENCE [LARGE SCALE GENOMIC DNA]</scope>
    <source>
        <strain evidence="9 10">BX17</strain>
    </source>
</reference>